<comment type="pathway">
    <text evidence="1 7 11">Carbohydrate degradation; pentose phosphate pathway; D-ribulose 5-phosphate from D-glucose 6-phosphate (oxidative stage): step 3/3.</text>
</comment>
<evidence type="ECO:0000259" key="12">
    <source>
        <dbReference type="SMART" id="SM01350"/>
    </source>
</evidence>
<evidence type="ECO:0000256" key="11">
    <source>
        <dbReference type="RuleBase" id="RU000485"/>
    </source>
</evidence>
<gene>
    <name evidence="13" type="ORF">AKO1_010929</name>
</gene>
<feature type="binding site" description="in other chain" evidence="9">
    <location>
        <begin position="189"/>
        <end position="190"/>
    </location>
    <ligand>
        <name>substrate</name>
        <note>ligand shared between dimeric partners</note>
    </ligand>
</feature>
<feature type="domain" description="6-phosphogluconate dehydrogenase C-terminal" evidence="12">
    <location>
        <begin position="182"/>
        <end position="475"/>
    </location>
</feature>
<feature type="binding site" evidence="10">
    <location>
        <begin position="9"/>
        <end position="14"/>
    </location>
    <ligand>
        <name>NADP(+)</name>
        <dbReference type="ChEBI" id="CHEBI:58349"/>
    </ligand>
</feature>
<accession>A0AAW2YTU4</accession>
<dbReference type="InterPro" id="IPR006184">
    <property type="entry name" value="6PGdom_BS"/>
</dbReference>
<evidence type="ECO:0000256" key="1">
    <source>
        <dbReference type="ARBA" id="ARBA00004874"/>
    </source>
</evidence>
<feature type="binding site" description="in other chain" evidence="9">
    <location>
        <position position="292"/>
    </location>
    <ligand>
        <name>substrate</name>
        <note>ligand shared between dimeric partners</note>
    </ligand>
</feature>
<comment type="subunit">
    <text evidence="3 7">Homodimer.</text>
</comment>
<dbReference type="InterPro" id="IPR006114">
    <property type="entry name" value="6PGDH_C"/>
</dbReference>
<protein>
    <recommendedName>
        <fullName evidence="7 11">6-phosphogluconate dehydrogenase, decarboxylating</fullName>
        <ecNumber evidence="7 11">1.1.1.44</ecNumber>
    </recommendedName>
</protein>
<comment type="catalytic activity">
    <reaction evidence="7 11">
        <text>6-phospho-D-gluconate + NADP(+) = D-ribulose 5-phosphate + CO2 + NADPH</text>
        <dbReference type="Rhea" id="RHEA:10116"/>
        <dbReference type="ChEBI" id="CHEBI:16526"/>
        <dbReference type="ChEBI" id="CHEBI:57783"/>
        <dbReference type="ChEBI" id="CHEBI:58121"/>
        <dbReference type="ChEBI" id="CHEBI:58349"/>
        <dbReference type="ChEBI" id="CHEBI:58759"/>
        <dbReference type="EC" id="1.1.1.44"/>
    </reaction>
</comment>
<evidence type="ECO:0000256" key="10">
    <source>
        <dbReference type="PIRSR" id="PIRSR000109-3"/>
    </source>
</evidence>
<comment type="function">
    <text evidence="7">Catalyzes the oxidative decarboxylation of 6-phosphogluconate to ribulose 5-phosphate and CO(2), with concomitant reduction of NADP to NADPH.</text>
</comment>
<dbReference type="InterPro" id="IPR013328">
    <property type="entry name" value="6PGD_dom2"/>
</dbReference>
<evidence type="ECO:0000313" key="14">
    <source>
        <dbReference type="Proteomes" id="UP001431209"/>
    </source>
</evidence>
<dbReference type="InterPro" id="IPR006115">
    <property type="entry name" value="6PGDH_NADP-bd"/>
</dbReference>
<dbReference type="InterPro" id="IPR006113">
    <property type="entry name" value="6PGDH_Gnd/GntZ"/>
</dbReference>
<feature type="binding site" evidence="10">
    <location>
        <begin position="32"/>
        <end position="34"/>
    </location>
    <ligand>
        <name>NADP(+)</name>
        <dbReference type="ChEBI" id="CHEBI:58349"/>
    </ligand>
</feature>
<dbReference type="SUPFAM" id="SSF51735">
    <property type="entry name" value="NAD(P)-binding Rossmann-fold domains"/>
    <property type="match status" value="1"/>
</dbReference>
<reference evidence="13 14" key="1">
    <citation type="submission" date="2024-03" db="EMBL/GenBank/DDBJ databases">
        <title>The Acrasis kona genome and developmental transcriptomes reveal deep origins of eukaryotic multicellular pathways.</title>
        <authorList>
            <person name="Sheikh S."/>
            <person name="Fu C.-J."/>
            <person name="Brown M.W."/>
            <person name="Baldauf S.L."/>
        </authorList>
    </citation>
    <scope>NUCLEOTIDE SEQUENCE [LARGE SCALE GENOMIC DNA]</scope>
    <source>
        <strain evidence="13 14">ATCC MYA-3509</strain>
    </source>
</reference>
<evidence type="ECO:0000256" key="2">
    <source>
        <dbReference type="ARBA" id="ARBA00008419"/>
    </source>
</evidence>
<feature type="binding site" description="in other chain" evidence="9">
    <location>
        <position position="106"/>
    </location>
    <ligand>
        <name>substrate</name>
        <note>ligand shared between dimeric partners</note>
    </ligand>
</feature>
<evidence type="ECO:0000256" key="4">
    <source>
        <dbReference type="ARBA" id="ARBA00023002"/>
    </source>
</evidence>
<proteinExistence type="inferred from homology"/>
<dbReference type="NCBIfam" id="TIGR00873">
    <property type="entry name" value="gnd"/>
    <property type="match status" value="1"/>
</dbReference>
<feature type="binding site" description="in other chain" evidence="9">
    <location>
        <begin position="132"/>
        <end position="134"/>
    </location>
    <ligand>
        <name>substrate</name>
        <note>ligand shared between dimeric partners</note>
    </ligand>
</feature>
<feature type="binding site" evidence="9">
    <location>
        <position position="458"/>
    </location>
    <ligand>
        <name>substrate</name>
        <note>ligand shared between dimeric partners</note>
    </ligand>
</feature>
<evidence type="ECO:0000256" key="8">
    <source>
        <dbReference type="PIRSR" id="PIRSR000109-1"/>
    </source>
</evidence>
<dbReference type="FunFam" id="1.10.1040.10:FF:000002">
    <property type="entry name" value="6-phosphogluconate dehydrogenase, decarboxylating"/>
    <property type="match status" value="1"/>
</dbReference>
<dbReference type="PIRSF" id="PIRSF000109">
    <property type="entry name" value="6PGD"/>
    <property type="match status" value="1"/>
</dbReference>
<keyword evidence="7 11" id="KW-0521">NADP</keyword>
<name>A0AAW2YTU4_9EUKA</name>
<evidence type="ECO:0000256" key="6">
    <source>
        <dbReference type="ARBA" id="ARBA00023126"/>
    </source>
</evidence>
<dbReference type="Pfam" id="PF03446">
    <property type="entry name" value="NAD_binding_2"/>
    <property type="match status" value="1"/>
</dbReference>
<feature type="binding site" evidence="10">
    <location>
        <begin position="78"/>
        <end position="80"/>
    </location>
    <ligand>
        <name>NADP(+)</name>
        <dbReference type="ChEBI" id="CHEBI:58349"/>
    </ligand>
</feature>
<dbReference type="EMBL" id="JAOPGA020000623">
    <property type="protein sequence ID" value="KAL0480044.1"/>
    <property type="molecule type" value="Genomic_DNA"/>
</dbReference>
<feature type="binding site" evidence="10">
    <location>
        <position position="106"/>
    </location>
    <ligand>
        <name>NADP(+)</name>
        <dbReference type="ChEBI" id="CHEBI:58349"/>
    </ligand>
</feature>
<dbReference type="Gene3D" id="1.20.5.320">
    <property type="entry name" value="6-Phosphogluconate Dehydrogenase, domain 3"/>
    <property type="match status" value="1"/>
</dbReference>
<dbReference type="Gene3D" id="3.40.50.720">
    <property type="entry name" value="NAD(P)-binding Rossmann-like Domain"/>
    <property type="match status" value="1"/>
</dbReference>
<dbReference type="SMART" id="SM01350">
    <property type="entry name" value="6PGD"/>
    <property type="match status" value="1"/>
</dbReference>
<dbReference type="Gene3D" id="1.10.1040.10">
    <property type="entry name" value="N-(1-d-carboxylethyl)-l-norvaline Dehydrogenase, domain 2"/>
    <property type="match status" value="1"/>
</dbReference>
<dbReference type="GO" id="GO:0004616">
    <property type="term" value="F:phosphogluconate dehydrogenase (decarboxylating) activity"/>
    <property type="evidence" value="ECO:0007669"/>
    <property type="project" value="UniProtKB-EC"/>
</dbReference>
<feature type="binding site" evidence="9">
    <location>
        <position position="452"/>
    </location>
    <ligand>
        <name>substrate</name>
        <note>ligand shared between dimeric partners</note>
    </ligand>
</feature>
<feature type="active site" description="Proton acceptor" evidence="8">
    <location>
        <position position="186"/>
    </location>
</feature>
<dbReference type="AlphaFoldDB" id="A0AAW2YTU4"/>
<dbReference type="Proteomes" id="UP001431209">
    <property type="component" value="Unassembled WGS sequence"/>
</dbReference>
<comment type="similarity">
    <text evidence="2 7 11">Belongs to the 6-phosphogluconate dehydrogenase family.</text>
</comment>
<feature type="binding site" description="in other chain" evidence="9">
    <location>
        <position position="194"/>
    </location>
    <ligand>
        <name>substrate</name>
        <note>ligand shared between dimeric partners</note>
    </ligand>
</feature>
<comment type="caution">
    <text evidence="13">The sequence shown here is derived from an EMBL/GenBank/DDBJ whole genome shotgun (WGS) entry which is preliminary data.</text>
</comment>
<evidence type="ECO:0000256" key="5">
    <source>
        <dbReference type="ARBA" id="ARBA00023064"/>
    </source>
</evidence>
<dbReference type="PANTHER" id="PTHR11811">
    <property type="entry name" value="6-PHOSPHOGLUCONATE DEHYDROGENASE"/>
    <property type="match status" value="1"/>
</dbReference>
<dbReference type="GO" id="GO:0006098">
    <property type="term" value="P:pentose-phosphate shunt"/>
    <property type="evidence" value="ECO:0007669"/>
    <property type="project" value="UniProtKB-KW"/>
</dbReference>
<feature type="active site" description="Proton donor" evidence="8">
    <location>
        <position position="193"/>
    </location>
</feature>
<sequence>MSADIGLTGLGVMGQNLALNIAEKGFEISVHNRTYAKTTHTEERSQKEGKGEYKLKGYESMEDFVKSIKKPRQVIMLITAGKAVDLTIEELCKHLEEGDTIIDGGNEWYENTNKRAEALKAKNIGYMGMGVSGGEEGARHGPSLMPGGPEESYKHLEPILTKIAAQVDDGPCVTWIGPGSAGNYVKMVHNGIEYGDMQLISEIYDLLKNVGGLDNQELHKVFAEWNQGELKSFLIEITARLMTKRDDKDKNNYLLDSVQDKSGSKGTGKWTVQEGAEQAVPLPTMSSALDARYMSSYKTQRVKASKVLKGPEPKKGENIDKEQLINDLRHALYASKICSYAQGMNLIREASKKFEWNLDLGKISRIWKGGCIIRAVFLDRIKNAYLKNKDLDNLLMDDSFAQEMADRQEGWRRVIGLAIQQGVSVPALSASLAYYDAYRRARLPANLIQAQRDFFGAHTYERVDDDGNYVHSEWDQQDDNRSVE</sequence>
<keyword evidence="4 7" id="KW-0560">Oxidoreductase</keyword>
<keyword evidence="6 7" id="KW-0570">Pentose shunt</keyword>
<dbReference type="FunFam" id="3.40.50.720:FF:000007">
    <property type="entry name" value="6-phosphogluconate dehydrogenase, decarboxylating"/>
    <property type="match status" value="1"/>
</dbReference>
<dbReference type="GO" id="GO:0050661">
    <property type="term" value="F:NADP binding"/>
    <property type="evidence" value="ECO:0007669"/>
    <property type="project" value="InterPro"/>
</dbReference>
<dbReference type="EC" id="1.1.1.44" evidence="7 11"/>
<evidence type="ECO:0000313" key="13">
    <source>
        <dbReference type="EMBL" id="KAL0480044.1"/>
    </source>
</evidence>
<evidence type="ECO:0000256" key="3">
    <source>
        <dbReference type="ARBA" id="ARBA00011738"/>
    </source>
</evidence>
<dbReference type="InterPro" id="IPR006183">
    <property type="entry name" value="Pgluconate_DH"/>
</dbReference>
<dbReference type="PROSITE" id="PS00461">
    <property type="entry name" value="6PGD"/>
    <property type="match status" value="1"/>
</dbReference>
<evidence type="ECO:0000256" key="9">
    <source>
        <dbReference type="PIRSR" id="PIRSR000109-2"/>
    </source>
</evidence>
<dbReference type="InterPro" id="IPR036291">
    <property type="entry name" value="NAD(P)-bd_dom_sf"/>
</dbReference>
<dbReference type="SUPFAM" id="SSF48179">
    <property type="entry name" value="6-phosphogluconate dehydrogenase C-terminal domain-like"/>
    <property type="match status" value="1"/>
</dbReference>
<keyword evidence="5 11" id="KW-0311">Gluconate utilization</keyword>
<keyword evidence="14" id="KW-1185">Reference proteome</keyword>
<feature type="binding site" description="in other chain" evidence="9">
    <location>
        <position position="265"/>
    </location>
    <ligand>
        <name>substrate</name>
        <note>ligand shared between dimeric partners</note>
    </ligand>
</feature>
<dbReference type="Pfam" id="PF00393">
    <property type="entry name" value="6PGD"/>
    <property type="match status" value="1"/>
</dbReference>
<dbReference type="GO" id="GO:0019521">
    <property type="term" value="P:D-gluconate metabolic process"/>
    <property type="evidence" value="ECO:0007669"/>
    <property type="project" value="UniProtKB-KW"/>
</dbReference>
<dbReference type="PRINTS" id="PR00076">
    <property type="entry name" value="6PGDHDRGNASE"/>
</dbReference>
<dbReference type="NCBIfam" id="NF006765">
    <property type="entry name" value="PRK09287.1"/>
    <property type="match status" value="1"/>
</dbReference>
<dbReference type="InterPro" id="IPR008927">
    <property type="entry name" value="6-PGluconate_DH-like_C_sf"/>
</dbReference>
<organism evidence="13 14">
    <name type="scientific">Acrasis kona</name>
    <dbReference type="NCBI Taxonomy" id="1008807"/>
    <lineage>
        <taxon>Eukaryota</taxon>
        <taxon>Discoba</taxon>
        <taxon>Heterolobosea</taxon>
        <taxon>Tetramitia</taxon>
        <taxon>Eutetramitia</taxon>
        <taxon>Acrasidae</taxon>
        <taxon>Acrasis</taxon>
    </lineage>
</organism>
<evidence type="ECO:0000256" key="7">
    <source>
        <dbReference type="PIRNR" id="PIRNR000109"/>
    </source>
</evidence>